<feature type="chain" id="PRO_5042148468" description="ZP domain-containing protein" evidence="4">
    <location>
        <begin position="19"/>
        <end position="399"/>
    </location>
</feature>
<gene>
    <name evidence="6" type="ORF">PECUL_23A055103</name>
</gene>
<dbReference type="PANTHER" id="PTHR14002:SF62">
    <property type="entry name" value="ZONA PELLUCIDA-LIKE DOMAIN-CONTAINING PROTEIN 1"/>
    <property type="match status" value="1"/>
</dbReference>
<dbReference type="InterPro" id="IPR001507">
    <property type="entry name" value="ZP_dom"/>
</dbReference>
<evidence type="ECO:0000256" key="2">
    <source>
        <dbReference type="ARBA" id="ARBA00023157"/>
    </source>
</evidence>
<proteinExistence type="predicted"/>
<evidence type="ECO:0000256" key="3">
    <source>
        <dbReference type="SAM" id="Phobius"/>
    </source>
</evidence>
<dbReference type="InterPro" id="IPR042235">
    <property type="entry name" value="ZP-C_dom"/>
</dbReference>
<dbReference type="EMBL" id="OW240921">
    <property type="protein sequence ID" value="CAH2320275.1"/>
    <property type="molecule type" value="Genomic_DNA"/>
</dbReference>
<feature type="signal peptide" evidence="4">
    <location>
        <begin position="1"/>
        <end position="18"/>
    </location>
</feature>
<evidence type="ECO:0000259" key="5">
    <source>
        <dbReference type="PROSITE" id="PS51034"/>
    </source>
</evidence>
<keyword evidence="3" id="KW-0812">Transmembrane</keyword>
<accession>A0AAD1T6M7</accession>
<keyword evidence="7" id="KW-1185">Reference proteome</keyword>
<dbReference type="AlphaFoldDB" id="A0AAD1T6M7"/>
<feature type="transmembrane region" description="Helical" evidence="3">
    <location>
        <begin position="365"/>
        <end position="387"/>
    </location>
</feature>
<dbReference type="Pfam" id="PF00100">
    <property type="entry name" value="Zona_pellucida"/>
    <property type="match status" value="1"/>
</dbReference>
<keyword evidence="1 4" id="KW-0732">Signal</keyword>
<dbReference type="PANTHER" id="PTHR14002">
    <property type="entry name" value="ENDOGLIN/TGF-BETA RECEPTOR TYPE III"/>
    <property type="match status" value="1"/>
</dbReference>
<protein>
    <recommendedName>
        <fullName evidence="5">ZP domain-containing protein</fullName>
    </recommendedName>
</protein>
<evidence type="ECO:0000256" key="4">
    <source>
        <dbReference type="SAM" id="SignalP"/>
    </source>
</evidence>
<keyword evidence="3" id="KW-1133">Transmembrane helix</keyword>
<name>A0AAD1T6M7_PELCU</name>
<dbReference type="Gene3D" id="2.60.40.4100">
    <property type="entry name" value="Zona pellucida, ZP-C domain"/>
    <property type="match status" value="1"/>
</dbReference>
<organism evidence="6 7">
    <name type="scientific">Pelobates cultripes</name>
    <name type="common">Western spadefoot toad</name>
    <dbReference type="NCBI Taxonomy" id="61616"/>
    <lineage>
        <taxon>Eukaryota</taxon>
        <taxon>Metazoa</taxon>
        <taxon>Chordata</taxon>
        <taxon>Craniata</taxon>
        <taxon>Vertebrata</taxon>
        <taxon>Euteleostomi</taxon>
        <taxon>Amphibia</taxon>
        <taxon>Batrachia</taxon>
        <taxon>Anura</taxon>
        <taxon>Pelobatoidea</taxon>
        <taxon>Pelobatidae</taxon>
        <taxon>Pelobates</taxon>
    </lineage>
</organism>
<sequence>MGFPLVFLLIISAHRCIGYSCPNELNRLPDNSDIVVTCGPTDILLSINACPVWFAGFEPLELALNGKHNLSQCLGTFDNSTENPVMKFSLPVDDTNGNPCGNLIEIIQGSGSGAFSDYSNIQTVGVSGFVDSPSLSENGIVTYSTNLYYNFSCFYPLQYILNNTQLLTSFGAVAVNSNNGSFISTLSMQLFTDQGFSKALVLEGKVLPLKQTVYVQVALNNSATSFNIILDQCFATPSPIVTQTALPNEKYSFFTGCDVNNKTKVISNGESITARFSFETFRFLQYSLQKTSSMYLHCITRLCQPNDCLAFLQGCTYSRRKRSITFDGSTEKSVTVSSGPIYTSDTASDSSSSIENESQKLSGTLTGLIVGLVLAAVMGTAIIIGSLKLYNTYRNKSAA</sequence>
<dbReference type="SMART" id="SM00241">
    <property type="entry name" value="ZP"/>
    <property type="match status" value="1"/>
</dbReference>
<evidence type="ECO:0000313" key="7">
    <source>
        <dbReference type="Proteomes" id="UP001295444"/>
    </source>
</evidence>
<dbReference type="Proteomes" id="UP001295444">
    <property type="component" value="Chromosome 10"/>
</dbReference>
<feature type="domain" description="ZP" evidence="5">
    <location>
        <begin position="37"/>
        <end position="322"/>
    </location>
</feature>
<evidence type="ECO:0000256" key="1">
    <source>
        <dbReference type="ARBA" id="ARBA00022729"/>
    </source>
</evidence>
<dbReference type="InterPro" id="IPR055355">
    <property type="entry name" value="ZP-C"/>
</dbReference>
<keyword evidence="2" id="KW-1015">Disulfide bond</keyword>
<evidence type="ECO:0000313" key="6">
    <source>
        <dbReference type="EMBL" id="CAH2320275.1"/>
    </source>
</evidence>
<reference evidence="6" key="1">
    <citation type="submission" date="2022-03" db="EMBL/GenBank/DDBJ databases">
        <authorList>
            <person name="Alioto T."/>
            <person name="Alioto T."/>
            <person name="Gomez Garrido J."/>
        </authorList>
    </citation>
    <scope>NUCLEOTIDE SEQUENCE</scope>
</reference>
<keyword evidence="3" id="KW-0472">Membrane</keyword>
<dbReference type="PROSITE" id="PS51034">
    <property type="entry name" value="ZP_2"/>
    <property type="match status" value="1"/>
</dbReference>